<name>A0ACD5EWT7_9HYPH</name>
<dbReference type="Proteomes" id="UP000078465">
    <property type="component" value="Plasmid unnamed1"/>
</dbReference>
<keyword evidence="1" id="KW-0012">Acyltransferase</keyword>
<evidence type="ECO:0000313" key="1">
    <source>
        <dbReference type="EMBL" id="XKM43557.1"/>
    </source>
</evidence>
<organism evidence="1 2">
    <name type="scientific">Rhizobium ruizarguesonis</name>
    <dbReference type="NCBI Taxonomy" id="2081791"/>
    <lineage>
        <taxon>Bacteria</taxon>
        <taxon>Pseudomonadati</taxon>
        <taxon>Pseudomonadota</taxon>
        <taxon>Alphaproteobacteria</taxon>
        <taxon>Hyphomicrobiales</taxon>
        <taxon>Rhizobiaceae</taxon>
        <taxon>Rhizobium/Agrobacterium group</taxon>
        <taxon>Rhizobium</taxon>
    </lineage>
</organism>
<sequence length="53" mass="5928">MWIDLPEPTFGIHGTPELDRIDKTGSDGCVRLTNWDVEELSKLISTGVPVQFI</sequence>
<keyword evidence="1" id="KW-0614">Plasmid</keyword>
<gene>
    <name evidence="1" type="ORF">A4U53_038975</name>
</gene>
<dbReference type="EC" id="2.3.2.-" evidence="1"/>
<dbReference type="EMBL" id="CP171854">
    <property type="protein sequence ID" value="XKM43557.1"/>
    <property type="molecule type" value="Genomic_DNA"/>
</dbReference>
<evidence type="ECO:0000313" key="2">
    <source>
        <dbReference type="Proteomes" id="UP000078465"/>
    </source>
</evidence>
<keyword evidence="1" id="KW-0808">Transferase</keyword>
<geneLocation type="plasmid" evidence="1 2">
    <name>unnamed1</name>
</geneLocation>
<accession>A0ACD5EWT7</accession>
<proteinExistence type="predicted"/>
<protein>
    <submittedName>
        <fullName evidence="1">L,D-transpeptidase</fullName>
        <ecNumber evidence="1">2.3.2.-</ecNumber>
    </submittedName>
</protein>
<reference evidence="1" key="1">
    <citation type="submission" date="2024-10" db="EMBL/GenBank/DDBJ databases">
        <title>Strain of Rhizobium-related bacteria isolated fromm roots of Vavilovia formosa.</title>
        <authorList>
            <person name="Kimeklis A."/>
            <person name="Afonin A."/>
        </authorList>
    </citation>
    <scope>NUCLEOTIDE SEQUENCE</scope>
    <source>
        <strain evidence="1">Vaf-46</strain>
    </source>
</reference>